<dbReference type="Pfam" id="PF13621">
    <property type="entry name" value="Cupin_8"/>
    <property type="match status" value="1"/>
</dbReference>
<proteinExistence type="inferred from homology"/>
<accession>A0AAV1HY19</accession>
<dbReference type="InterPro" id="IPR041667">
    <property type="entry name" value="Cupin_8"/>
</dbReference>
<dbReference type="PROSITE" id="PS51184">
    <property type="entry name" value="JMJC"/>
    <property type="match status" value="1"/>
</dbReference>
<dbReference type="Proteomes" id="UP001314263">
    <property type="component" value="Unassembled WGS sequence"/>
</dbReference>
<feature type="domain" description="JmjC" evidence="2">
    <location>
        <begin position="67"/>
        <end position="239"/>
    </location>
</feature>
<keyword evidence="4" id="KW-1185">Reference proteome</keyword>
<comment type="similarity">
    <text evidence="1">Belongs to the JARID1 histone demethylase family.</text>
</comment>
<comment type="caution">
    <text evidence="3">The sequence shown here is derived from an EMBL/GenBank/DDBJ whole genome shotgun (WGS) entry which is preliminary data.</text>
</comment>
<sequence length="251" mass="28399">MSPVHPSAAVRISPSLRFTYVEQKLMPLYLLLSRPEQAPSMLAPAMSLRELGDRMGPDCRLPSLVYPGQEHYYMQSPLWPGIMPDVDMNGPPFSCLMDPDDVRLQGLVERQVPRMWLSPKGAISPLHYDSHMSILTQVKGRKRLLLYRPQDLRVLQPYPAWHILRRRCRVDPANPDYKRFPAFQKVAALEALLQPGDSLIFPAKWAHHTESLDSSISVTYRLGPARPATARLAGVLRPYTACHSVVRCLVA</sequence>
<protein>
    <recommendedName>
        <fullName evidence="2">JmjC domain-containing protein</fullName>
    </recommendedName>
</protein>
<gene>
    <name evidence="3" type="ORF">CVIRNUC_003088</name>
</gene>
<organism evidence="3 4">
    <name type="scientific">Coccomyxa viridis</name>
    <dbReference type="NCBI Taxonomy" id="1274662"/>
    <lineage>
        <taxon>Eukaryota</taxon>
        <taxon>Viridiplantae</taxon>
        <taxon>Chlorophyta</taxon>
        <taxon>core chlorophytes</taxon>
        <taxon>Trebouxiophyceae</taxon>
        <taxon>Trebouxiophyceae incertae sedis</taxon>
        <taxon>Coccomyxaceae</taxon>
        <taxon>Coccomyxa</taxon>
    </lineage>
</organism>
<evidence type="ECO:0000259" key="2">
    <source>
        <dbReference type="PROSITE" id="PS51184"/>
    </source>
</evidence>
<dbReference type="Gene3D" id="2.60.120.10">
    <property type="entry name" value="Jelly Rolls"/>
    <property type="match status" value="1"/>
</dbReference>
<dbReference type="InterPro" id="IPR014710">
    <property type="entry name" value="RmlC-like_jellyroll"/>
</dbReference>
<dbReference type="InterPro" id="IPR003347">
    <property type="entry name" value="JmjC_dom"/>
</dbReference>
<dbReference type="SMART" id="SM00558">
    <property type="entry name" value="JmjC"/>
    <property type="match status" value="1"/>
</dbReference>
<evidence type="ECO:0000313" key="4">
    <source>
        <dbReference type="Proteomes" id="UP001314263"/>
    </source>
</evidence>
<evidence type="ECO:0000313" key="3">
    <source>
        <dbReference type="EMBL" id="CAK0763737.1"/>
    </source>
</evidence>
<dbReference type="PANTHER" id="PTHR12461">
    <property type="entry name" value="HYPOXIA-INDUCIBLE FACTOR 1 ALPHA INHIBITOR-RELATED"/>
    <property type="match status" value="1"/>
</dbReference>
<dbReference type="EMBL" id="CAUYUE010000004">
    <property type="protein sequence ID" value="CAK0763737.1"/>
    <property type="molecule type" value="Genomic_DNA"/>
</dbReference>
<dbReference type="PANTHER" id="PTHR12461:SF105">
    <property type="entry name" value="HYPOXIA-INDUCIBLE FACTOR 1-ALPHA INHIBITOR"/>
    <property type="match status" value="1"/>
</dbReference>
<evidence type="ECO:0000256" key="1">
    <source>
        <dbReference type="ARBA" id="ARBA00006801"/>
    </source>
</evidence>
<dbReference type="SUPFAM" id="SSF51197">
    <property type="entry name" value="Clavaminate synthase-like"/>
    <property type="match status" value="1"/>
</dbReference>
<reference evidence="3 4" key="1">
    <citation type="submission" date="2023-10" db="EMBL/GenBank/DDBJ databases">
        <authorList>
            <person name="Maclean D."/>
            <person name="Macfadyen A."/>
        </authorList>
    </citation>
    <scope>NUCLEOTIDE SEQUENCE [LARGE SCALE GENOMIC DNA]</scope>
</reference>
<dbReference type="AlphaFoldDB" id="A0AAV1HY19"/>
<name>A0AAV1HY19_9CHLO</name>